<evidence type="ECO:0000313" key="2">
    <source>
        <dbReference type="Proteomes" id="UP000187406"/>
    </source>
</evidence>
<proteinExistence type="predicted"/>
<comment type="caution">
    <text evidence="1">The sequence shown here is derived from an EMBL/GenBank/DDBJ whole genome shotgun (WGS) entry which is preliminary data.</text>
</comment>
<dbReference type="OrthoDB" id="10658307at2759"/>
<keyword evidence="2" id="KW-1185">Reference proteome</keyword>
<dbReference type="InParanoid" id="A0A1Q3CHP5"/>
<dbReference type="Proteomes" id="UP000187406">
    <property type="component" value="Unassembled WGS sequence"/>
</dbReference>
<dbReference type="EMBL" id="BDDD01002043">
    <property type="protein sequence ID" value="GAV79784.1"/>
    <property type="molecule type" value="Genomic_DNA"/>
</dbReference>
<gene>
    <name evidence="1" type="ORF">CFOL_v3_23247</name>
</gene>
<organism evidence="1 2">
    <name type="scientific">Cephalotus follicularis</name>
    <name type="common">Albany pitcher plant</name>
    <dbReference type="NCBI Taxonomy" id="3775"/>
    <lineage>
        <taxon>Eukaryota</taxon>
        <taxon>Viridiplantae</taxon>
        <taxon>Streptophyta</taxon>
        <taxon>Embryophyta</taxon>
        <taxon>Tracheophyta</taxon>
        <taxon>Spermatophyta</taxon>
        <taxon>Magnoliopsida</taxon>
        <taxon>eudicotyledons</taxon>
        <taxon>Gunneridae</taxon>
        <taxon>Pentapetalae</taxon>
        <taxon>rosids</taxon>
        <taxon>fabids</taxon>
        <taxon>Oxalidales</taxon>
        <taxon>Cephalotaceae</taxon>
        <taxon>Cephalotus</taxon>
    </lineage>
</organism>
<dbReference type="AlphaFoldDB" id="A0A1Q3CHP5"/>
<reference evidence="1" key="1">
    <citation type="journal article" date="2017" name="Nat. Ecol. Evol.">
        <title>Genome of the pitcher plant Cephalotus reveals genetic changes associated with carnivory.</title>
        <authorList>
            <person name="Fukushima K."/>
            <person name="Fang X."/>
            <person name="Alvarez-Ponce D."/>
            <person name="Cai H."/>
            <person name="Carretero-Paulet L."/>
            <person name="Chen C."/>
            <person name="Chang T."/>
            <person name="Farr K.M."/>
            <person name="Fujita T."/>
            <person name="Hiwatashi Y."/>
            <person name="Hoshi Y."/>
            <person name="Imai T."/>
            <person name="Kasahara M."/>
            <person name="Librado P."/>
            <person name="Mao L."/>
            <person name="Mori H."/>
            <person name="Nishiyama T."/>
            <person name="Nozawa M."/>
            <person name="Palfalvi G."/>
            <person name="Pollard S.T."/>
            <person name="Rozas J."/>
            <person name="Sanchez-Gracia A."/>
            <person name="Sankoff D."/>
            <person name="Shibata T.F."/>
            <person name="Shigenobu S."/>
            <person name="Sumikawa N."/>
            <person name="Uzawa T."/>
            <person name="Xie M."/>
            <person name="Zheng C."/>
            <person name="Pollock D.D."/>
            <person name="Albert V.A."/>
            <person name="Li S."/>
            <person name="Hasebe M."/>
        </authorList>
    </citation>
    <scope>NUCLEOTIDE SEQUENCE</scope>
    <source>
        <strain evidence="1">St1</strain>
    </source>
</reference>
<evidence type="ECO:0000313" key="1">
    <source>
        <dbReference type="EMBL" id="GAV79784.1"/>
    </source>
</evidence>
<accession>A0A1Q3CHP5</accession>
<sequence>MKQVFIPKATPKQPEKFPTALKIQELKPDSSQLMLDSKNPLTDFLRQQADVSEMLPVQQITLSDSTSTVSDSVSKDLCLEEVPIFMNESSTSAIPHEGTEEVDPSTVHNEPEGFPEVTSMASETKDSFFTLDDVSPSQWRERLHELTSWCFTELQQSNITINQVISRAIALFIRTLKEWWYSLGPYKPKFSSLLIYSSS</sequence>
<name>A0A1Q3CHP5_CEPFO</name>
<protein>
    <submittedName>
        <fullName evidence="1">Uncharacterized protein</fullName>
    </submittedName>
</protein>